<keyword evidence="1" id="KW-1133">Transmembrane helix</keyword>
<dbReference type="RefSeq" id="WP_121923634.1">
    <property type="nucleotide sequence ID" value="NZ_REFO01000015.1"/>
</dbReference>
<name>A0A3M0B7D1_9AQUI</name>
<accession>A0A3M0B7D1</accession>
<proteinExistence type="predicted"/>
<evidence type="ECO:0000313" key="2">
    <source>
        <dbReference type="EMBL" id="RMA93051.1"/>
    </source>
</evidence>
<keyword evidence="1" id="KW-0812">Transmembrane</keyword>
<feature type="transmembrane region" description="Helical" evidence="1">
    <location>
        <begin position="38"/>
        <end position="57"/>
    </location>
</feature>
<organism evidence="2 3">
    <name type="scientific">Hydrogenothermus marinus</name>
    <dbReference type="NCBI Taxonomy" id="133270"/>
    <lineage>
        <taxon>Bacteria</taxon>
        <taxon>Pseudomonadati</taxon>
        <taxon>Aquificota</taxon>
        <taxon>Aquificia</taxon>
        <taxon>Aquificales</taxon>
        <taxon>Hydrogenothermaceae</taxon>
        <taxon>Hydrogenothermus</taxon>
    </lineage>
</organism>
<protein>
    <submittedName>
        <fullName evidence="2">Uncharacterized protein</fullName>
    </submittedName>
</protein>
<dbReference type="AlphaFoldDB" id="A0A3M0B7D1"/>
<keyword evidence="3" id="KW-1185">Reference proteome</keyword>
<gene>
    <name evidence="2" type="ORF">CLV39_1531</name>
</gene>
<sequence>MYNIIDIKKIISYLYLIATSSIIIYAIIHYFYGDLKAYLPFYIVSEIGLTSGFIYLQRTNKYEISILIMLISSAVVTYAAFSLVE</sequence>
<feature type="transmembrane region" description="Helical" evidence="1">
    <location>
        <begin position="12"/>
        <end position="32"/>
    </location>
</feature>
<dbReference type="EMBL" id="REFO01000015">
    <property type="protein sequence ID" value="RMA93051.1"/>
    <property type="molecule type" value="Genomic_DNA"/>
</dbReference>
<dbReference type="Proteomes" id="UP000280842">
    <property type="component" value="Unassembled WGS sequence"/>
</dbReference>
<comment type="caution">
    <text evidence="2">The sequence shown here is derived from an EMBL/GenBank/DDBJ whole genome shotgun (WGS) entry which is preliminary data.</text>
</comment>
<evidence type="ECO:0000256" key="1">
    <source>
        <dbReference type="SAM" id="Phobius"/>
    </source>
</evidence>
<keyword evidence="1" id="KW-0472">Membrane</keyword>
<reference evidence="2 3" key="1">
    <citation type="submission" date="2018-10" db="EMBL/GenBank/DDBJ databases">
        <title>Genomic Encyclopedia of Archaeal and Bacterial Type Strains, Phase II (KMG-II): from individual species to whole genera.</title>
        <authorList>
            <person name="Goeker M."/>
        </authorList>
    </citation>
    <scope>NUCLEOTIDE SEQUENCE [LARGE SCALE GENOMIC DNA]</scope>
    <source>
        <strain evidence="2 3">VM1</strain>
    </source>
</reference>
<evidence type="ECO:0000313" key="3">
    <source>
        <dbReference type="Proteomes" id="UP000280842"/>
    </source>
</evidence>
<feature type="transmembrane region" description="Helical" evidence="1">
    <location>
        <begin position="64"/>
        <end position="84"/>
    </location>
</feature>